<dbReference type="Proteomes" id="UP001196413">
    <property type="component" value="Unassembled WGS sequence"/>
</dbReference>
<proteinExistence type="predicted"/>
<dbReference type="EMBL" id="JAHQIW010000267">
    <property type="protein sequence ID" value="KAJ1347097.1"/>
    <property type="molecule type" value="Genomic_DNA"/>
</dbReference>
<organism evidence="1 2">
    <name type="scientific">Parelaphostrongylus tenuis</name>
    <name type="common">Meningeal worm</name>
    <dbReference type="NCBI Taxonomy" id="148309"/>
    <lineage>
        <taxon>Eukaryota</taxon>
        <taxon>Metazoa</taxon>
        <taxon>Ecdysozoa</taxon>
        <taxon>Nematoda</taxon>
        <taxon>Chromadorea</taxon>
        <taxon>Rhabditida</taxon>
        <taxon>Rhabditina</taxon>
        <taxon>Rhabditomorpha</taxon>
        <taxon>Strongyloidea</taxon>
        <taxon>Metastrongylidae</taxon>
        <taxon>Parelaphostrongylus</taxon>
    </lineage>
</organism>
<dbReference type="AlphaFoldDB" id="A0AAD5QD96"/>
<comment type="caution">
    <text evidence="1">The sequence shown here is derived from an EMBL/GenBank/DDBJ whole genome shotgun (WGS) entry which is preliminary data.</text>
</comment>
<evidence type="ECO:0000313" key="1">
    <source>
        <dbReference type="EMBL" id="KAJ1347097.1"/>
    </source>
</evidence>
<protein>
    <submittedName>
        <fullName evidence="1">Uncharacterized protein</fullName>
    </submittedName>
</protein>
<accession>A0AAD5QD96</accession>
<keyword evidence="2" id="KW-1185">Reference proteome</keyword>
<reference evidence="1" key="1">
    <citation type="submission" date="2021-06" db="EMBL/GenBank/DDBJ databases">
        <title>Parelaphostrongylus tenuis whole genome reference sequence.</title>
        <authorList>
            <person name="Garwood T.J."/>
            <person name="Larsen P.A."/>
            <person name="Fountain-Jones N.M."/>
            <person name="Garbe J.R."/>
            <person name="Macchietto M.G."/>
            <person name="Kania S.A."/>
            <person name="Gerhold R.W."/>
            <person name="Richards J.E."/>
            <person name="Wolf T.M."/>
        </authorList>
    </citation>
    <scope>NUCLEOTIDE SEQUENCE</scope>
    <source>
        <strain evidence="1">MNPRO001-30</strain>
        <tissue evidence="1">Meninges</tissue>
    </source>
</reference>
<sequence length="118" mass="13464">MINNRKCCLCSRSRGPSQIVLRAVLVGQRLSARHRLAVAPITEMVYNKGPQMQKARLSAHLPHTAAHSKSWSCRSICSVSNTFSRECYQPLLMIDTVRARKRCRSDIFIQVMTFEDIE</sequence>
<gene>
    <name evidence="1" type="ORF">KIN20_002057</name>
</gene>
<name>A0AAD5QD96_PARTN</name>
<evidence type="ECO:0000313" key="2">
    <source>
        <dbReference type="Proteomes" id="UP001196413"/>
    </source>
</evidence>